<comment type="similarity">
    <text evidence="2">Belongs to the GINS4/SLD5 family.</text>
</comment>
<dbReference type="Gene3D" id="3.40.5.60">
    <property type="match status" value="1"/>
</dbReference>
<dbReference type="CDD" id="cd21692">
    <property type="entry name" value="GINS_B_Sld5"/>
    <property type="match status" value="1"/>
</dbReference>
<dbReference type="InterPro" id="IPR036224">
    <property type="entry name" value="GINS_bundle-like_dom_sf"/>
</dbReference>
<feature type="compositionally biased region" description="Polar residues" evidence="6">
    <location>
        <begin position="19"/>
        <end position="32"/>
    </location>
</feature>
<dbReference type="EMBL" id="MCGR01000031">
    <property type="protein sequence ID" value="ORY77608.1"/>
    <property type="molecule type" value="Genomic_DNA"/>
</dbReference>
<keyword evidence="5" id="KW-0539">Nucleus</keyword>
<organism evidence="9 10">
    <name type="scientific">Leucosporidium creatinivorum</name>
    <dbReference type="NCBI Taxonomy" id="106004"/>
    <lineage>
        <taxon>Eukaryota</taxon>
        <taxon>Fungi</taxon>
        <taxon>Dikarya</taxon>
        <taxon>Basidiomycota</taxon>
        <taxon>Pucciniomycotina</taxon>
        <taxon>Microbotryomycetes</taxon>
        <taxon>Leucosporidiales</taxon>
        <taxon>Leucosporidium</taxon>
    </lineage>
</organism>
<evidence type="ECO:0000259" key="7">
    <source>
        <dbReference type="Pfam" id="PF05916"/>
    </source>
</evidence>
<feature type="compositionally biased region" description="Low complexity" evidence="6">
    <location>
        <begin position="43"/>
        <end position="61"/>
    </location>
</feature>
<dbReference type="CDD" id="cd11711">
    <property type="entry name" value="GINS_A_Sld5"/>
    <property type="match status" value="1"/>
</dbReference>
<dbReference type="Proteomes" id="UP000193467">
    <property type="component" value="Unassembled WGS sequence"/>
</dbReference>
<keyword evidence="10" id="KW-1185">Reference proteome</keyword>
<accession>A0A1Y2F150</accession>
<name>A0A1Y2F150_9BASI</name>
<feature type="domain" description="DNA replication complex GINS protein SLD5 C-terminal" evidence="8">
    <location>
        <begin position="235"/>
        <end position="287"/>
    </location>
</feature>
<dbReference type="InterPro" id="IPR038749">
    <property type="entry name" value="Sld5_GINS_A"/>
</dbReference>
<feature type="domain" description="GINS subunit" evidence="7">
    <location>
        <begin position="146"/>
        <end position="216"/>
    </location>
</feature>
<dbReference type="InterPro" id="IPR021151">
    <property type="entry name" value="GINS_A"/>
</dbReference>
<gene>
    <name evidence="9" type="ORF">BCR35DRAFT_305363</name>
</gene>
<evidence type="ECO:0000256" key="6">
    <source>
        <dbReference type="SAM" id="MobiDB-lite"/>
    </source>
</evidence>
<dbReference type="Pfam" id="PF05916">
    <property type="entry name" value="Sld5"/>
    <property type="match status" value="1"/>
</dbReference>
<evidence type="ECO:0000256" key="4">
    <source>
        <dbReference type="ARBA" id="ARBA00022705"/>
    </source>
</evidence>
<dbReference type="InParanoid" id="A0A1Y2F150"/>
<dbReference type="PANTHER" id="PTHR21206:SF0">
    <property type="entry name" value="DNA REPLICATION COMPLEX GINS PROTEIN SLD5"/>
    <property type="match status" value="1"/>
</dbReference>
<dbReference type="GO" id="GO:0000811">
    <property type="term" value="C:GINS complex"/>
    <property type="evidence" value="ECO:0007669"/>
    <property type="project" value="TreeGrafter"/>
</dbReference>
<dbReference type="STRING" id="106004.A0A1Y2F150"/>
<dbReference type="GO" id="GO:0000727">
    <property type="term" value="P:double-strand break repair via break-induced replication"/>
    <property type="evidence" value="ECO:0007669"/>
    <property type="project" value="TreeGrafter"/>
</dbReference>
<evidence type="ECO:0000256" key="2">
    <source>
        <dbReference type="ARBA" id="ARBA00008187"/>
    </source>
</evidence>
<dbReference type="FunCoup" id="A0A1Y2F150">
    <property type="interactions" value="446"/>
</dbReference>
<dbReference type="SUPFAM" id="SSF160059">
    <property type="entry name" value="PriA/YqbF domain"/>
    <property type="match status" value="1"/>
</dbReference>
<reference evidence="9 10" key="1">
    <citation type="submission" date="2016-07" db="EMBL/GenBank/DDBJ databases">
        <title>Pervasive Adenine N6-methylation of Active Genes in Fungi.</title>
        <authorList>
            <consortium name="DOE Joint Genome Institute"/>
            <person name="Mondo S.J."/>
            <person name="Dannebaum R.O."/>
            <person name="Kuo R.C."/>
            <person name="Labutti K."/>
            <person name="Haridas S."/>
            <person name="Kuo A."/>
            <person name="Salamov A."/>
            <person name="Ahrendt S.R."/>
            <person name="Lipzen A."/>
            <person name="Sullivan W."/>
            <person name="Andreopoulos W.B."/>
            <person name="Clum A."/>
            <person name="Lindquist E."/>
            <person name="Daum C."/>
            <person name="Ramamoorthy G.K."/>
            <person name="Gryganskyi A."/>
            <person name="Culley D."/>
            <person name="Magnuson J.K."/>
            <person name="James T.Y."/>
            <person name="O'Malley M.A."/>
            <person name="Stajich J.E."/>
            <person name="Spatafora J.W."/>
            <person name="Visel A."/>
            <person name="Grigoriev I.V."/>
        </authorList>
    </citation>
    <scope>NUCLEOTIDE SEQUENCE [LARGE SCALE GENOMIC DNA]</scope>
    <source>
        <strain evidence="9 10">62-1032</strain>
    </source>
</reference>
<evidence type="ECO:0000256" key="5">
    <source>
        <dbReference type="ARBA" id="ARBA00023242"/>
    </source>
</evidence>
<dbReference type="InterPro" id="IPR008591">
    <property type="entry name" value="GINS_Sld5"/>
</dbReference>
<comment type="caution">
    <text evidence="9">The sequence shown here is derived from an EMBL/GenBank/DDBJ whole genome shotgun (WGS) entry which is preliminary data.</text>
</comment>
<dbReference type="PANTHER" id="PTHR21206">
    <property type="entry name" value="SLD5 PROTEIN"/>
    <property type="match status" value="1"/>
</dbReference>
<protein>
    <recommendedName>
        <fullName evidence="3">DNA replication complex GINS protein SLD5</fullName>
    </recommendedName>
</protein>
<keyword evidence="4" id="KW-0235">DNA replication</keyword>
<proteinExistence type="inferred from homology"/>
<evidence type="ECO:0000259" key="8">
    <source>
        <dbReference type="Pfam" id="PF16922"/>
    </source>
</evidence>
<dbReference type="SUPFAM" id="SSF158573">
    <property type="entry name" value="GINS helical bundle-like"/>
    <property type="match status" value="1"/>
</dbReference>
<dbReference type="Gene3D" id="1.20.58.1030">
    <property type="match status" value="1"/>
</dbReference>
<dbReference type="InterPro" id="IPR031633">
    <property type="entry name" value="SLD5_C"/>
</dbReference>
<feature type="region of interest" description="Disordered" evidence="6">
    <location>
        <begin position="1"/>
        <end position="92"/>
    </location>
</feature>
<comment type="subcellular location">
    <subcellularLocation>
        <location evidence="1">Nucleus</location>
    </subcellularLocation>
</comment>
<dbReference type="AlphaFoldDB" id="A0A1Y2F150"/>
<dbReference type="OrthoDB" id="338231at2759"/>
<sequence>MNKSFFDDDDEDDTLGSPGRSSLQADFNSNRAASPRAYGAGPSKSARTSSTTGGRQSSVTGAQANSSVRAYESTRGGSPTLEDILGEESSHDGERNVQKLIRAWNNEMGAPELLKYPKRLVERLVKDLVHRKALVKEANQMVGEDEALYLQASLVATECMRTAHVLKSYQRCRIYKIEQYADFYLDQEDREDRLSPDELVHAEGYSEIRKRYMNDSGRDAFPSSLLNKDMPVLEPDLSQAVFVHVLRECGPVLLPDGELIPLAQGSQHMLRYSTIRTCLERGDVELM</sequence>
<dbReference type="Pfam" id="PF16922">
    <property type="entry name" value="SLD5_C"/>
    <property type="match status" value="1"/>
</dbReference>
<evidence type="ECO:0000313" key="10">
    <source>
        <dbReference type="Proteomes" id="UP000193467"/>
    </source>
</evidence>
<dbReference type="GO" id="GO:0006261">
    <property type="term" value="P:DNA-templated DNA replication"/>
    <property type="evidence" value="ECO:0007669"/>
    <property type="project" value="InterPro"/>
</dbReference>
<evidence type="ECO:0000313" key="9">
    <source>
        <dbReference type="EMBL" id="ORY77608.1"/>
    </source>
</evidence>
<evidence type="ECO:0000256" key="1">
    <source>
        <dbReference type="ARBA" id="ARBA00004123"/>
    </source>
</evidence>
<evidence type="ECO:0000256" key="3">
    <source>
        <dbReference type="ARBA" id="ARBA00014804"/>
    </source>
</evidence>